<sequence length="419" mass="45114">MSRTENRRIKVLHVITELVVGGAQDNTFLTVEGLDRSRYQVDLMGGAGGSWEARARAVSDRLFVLPSLTRSLSLSGHARAVAQIARLLRRERYDVVHTHSANAGLVGRWAAALARTPVVVHTYHTVPGEDRTFSPRMRRVLVGLEKATTPLTDRIVTVCDPNLERSVELKLARRDRLTTVLSGIDLRRFENPADPAEVRRELGIEEGWPVVGFVARLAPQNAPEVFIEAARRYLARHPRTCFVVAGGGPADAEVRRLAADLPQVRFVGHREDVPRLMQAFDLYVSTAAWAGLGRSLSEAMISGRSVVATDVGGVGEVVRTGETGILVPPNDPAAVVAGIERLLGERALAAALGAAAHREMVPRFGAGEMVRALDELYVELLRGKGIEVPAGGAPPPAPRPARPAHAAGPVAGNGRTVIL</sequence>
<evidence type="ECO:0000259" key="2">
    <source>
        <dbReference type="Pfam" id="PF13439"/>
    </source>
</evidence>
<dbReference type="AlphaFoldDB" id="A0A6J4KA70"/>
<feature type="domain" description="Glycosyltransferase subfamily 4-like N-terminal" evidence="2">
    <location>
        <begin position="20"/>
        <end position="188"/>
    </location>
</feature>
<evidence type="ECO:0000313" key="3">
    <source>
        <dbReference type="EMBL" id="CAA9300283.1"/>
    </source>
</evidence>
<dbReference type="SUPFAM" id="SSF53756">
    <property type="entry name" value="UDP-Glycosyltransferase/glycogen phosphorylase"/>
    <property type="match status" value="1"/>
</dbReference>
<dbReference type="Pfam" id="PF13439">
    <property type="entry name" value="Glyco_transf_4"/>
    <property type="match status" value="1"/>
</dbReference>
<dbReference type="Pfam" id="PF13692">
    <property type="entry name" value="Glyco_trans_1_4"/>
    <property type="match status" value="1"/>
</dbReference>
<accession>A0A6J4KA70</accession>
<dbReference type="Gene3D" id="3.40.50.2000">
    <property type="entry name" value="Glycogen Phosphorylase B"/>
    <property type="match status" value="2"/>
</dbReference>
<name>A0A6J4KA70_9BACT</name>
<protein>
    <recommendedName>
        <fullName evidence="2">Glycosyltransferase subfamily 4-like N-terminal domain-containing protein</fullName>
    </recommendedName>
</protein>
<organism evidence="3">
    <name type="scientific">uncultured Gemmatimonadota bacterium</name>
    <dbReference type="NCBI Taxonomy" id="203437"/>
    <lineage>
        <taxon>Bacteria</taxon>
        <taxon>Pseudomonadati</taxon>
        <taxon>Gemmatimonadota</taxon>
        <taxon>environmental samples</taxon>
    </lineage>
</organism>
<feature type="region of interest" description="Disordered" evidence="1">
    <location>
        <begin position="389"/>
        <end position="419"/>
    </location>
</feature>
<dbReference type="GO" id="GO:0016758">
    <property type="term" value="F:hexosyltransferase activity"/>
    <property type="evidence" value="ECO:0007669"/>
    <property type="project" value="TreeGrafter"/>
</dbReference>
<dbReference type="PANTHER" id="PTHR45947">
    <property type="entry name" value="SULFOQUINOVOSYL TRANSFERASE SQD2"/>
    <property type="match status" value="1"/>
</dbReference>
<dbReference type="InterPro" id="IPR050194">
    <property type="entry name" value="Glycosyltransferase_grp1"/>
</dbReference>
<feature type="compositionally biased region" description="Pro residues" evidence="1">
    <location>
        <begin position="392"/>
        <end position="401"/>
    </location>
</feature>
<evidence type="ECO:0000256" key="1">
    <source>
        <dbReference type="SAM" id="MobiDB-lite"/>
    </source>
</evidence>
<dbReference type="InterPro" id="IPR028098">
    <property type="entry name" value="Glyco_trans_4-like_N"/>
</dbReference>
<reference evidence="3" key="1">
    <citation type="submission" date="2020-02" db="EMBL/GenBank/DDBJ databases">
        <authorList>
            <person name="Meier V. D."/>
        </authorList>
    </citation>
    <scope>NUCLEOTIDE SEQUENCE</scope>
    <source>
        <strain evidence="3">AVDCRST_MAG89</strain>
    </source>
</reference>
<feature type="compositionally biased region" description="Low complexity" evidence="1">
    <location>
        <begin position="403"/>
        <end position="412"/>
    </location>
</feature>
<proteinExistence type="predicted"/>
<gene>
    <name evidence="3" type="ORF">AVDCRST_MAG89-417</name>
</gene>
<dbReference type="EMBL" id="CADCTV010000094">
    <property type="protein sequence ID" value="CAA9300283.1"/>
    <property type="molecule type" value="Genomic_DNA"/>
</dbReference>
<dbReference type="PANTHER" id="PTHR45947:SF3">
    <property type="entry name" value="SULFOQUINOVOSYL TRANSFERASE SQD2"/>
    <property type="match status" value="1"/>
</dbReference>